<accession>A0A3A4NY01</accession>
<dbReference type="InterPro" id="IPR019554">
    <property type="entry name" value="Soluble_ligand-bd"/>
</dbReference>
<dbReference type="Proteomes" id="UP000265882">
    <property type="component" value="Unassembled WGS sequence"/>
</dbReference>
<feature type="chain" id="PRO_5017471973" evidence="2">
    <location>
        <begin position="21"/>
        <end position="234"/>
    </location>
</feature>
<dbReference type="GO" id="GO:0015159">
    <property type="term" value="F:polysaccharide transmembrane transporter activity"/>
    <property type="evidence" value="ECO:0007669"/>
    <property type="project" value="InterPro"/>
</dbReference>
<protein>
    <submittedName>
        <fullName evidence="5">Uncharacterized protein</fullName>
    </submittedName>
</protein>
<dbReference type="Gene3D" id="3.30.1950.10">
    <property type="entry name" value="wza like domain"/>
    <property type="match status" value="1"/>
</dbReference>
<feature type="signal peptide" evidence="2">
    <location>
        <begin position="1"/>
        <end position="20"/>
    </location>
</feature>
<dbReference type="InterPro" id="IPR003715">
    <property type="entry name" value="Poly_export_N"/>
</dbReference>
<dbReference type="PANTHER" id="PTHR33619">
    <property type="entry name" value="POLYSACCHARIDE EXPORT PROTEIN GFCE-RELATED"/>
    <property type="match status" value="1"/>
</dbReference>
<name>A0A3A4NY01_ABYX5</name>
<keyword evidence="1 2" id="KW-0732">Signal</keyword>
<dbReference type="Pfam" id="PF10531">
    <property type="entry name" value="SLBB"/>
    <property type="match status" value="1"/>
</dbReference>
<dbReference type="EMBL" id="QZKU01000075">
    <property type="protein sequence ID" value="RJP20664.1"/>
    <property type="molecule type" value="Genomic_DNA"/>
</dbReference>
<reference evidence="5 6" key="1">
    <citation type="journal article" date="2017" name="ISME J.">
        <title>Energy and carbon metabolisms in a deep terrestrial subsurface fluid microbial community.</title>
        <authorList>
            <person name="Momper L."/>
            <person name="Jungbluth S.P."/>
            <person name="Lee M.D."/>
            <person name="Amend J.P."/>
        </authorList>
    </citation>
    <scope>NUCLEOTIDE SEQUENCE [LARGE SCALE GENOMIC DNA]</scope>
    <source>
        <strain evidence="5">SURF_5</strain>
    </source>
</reference>
<evidence type="ECO:0000256" key="1">
    <source>
        <dbReference type="ARBA" id="ARBA00022729"/>
    </source>
</evidence>
<dbReference type="PANTHER" id="PTHR33619:SF3">
    <property type="entry name" value="POLYSACCHARIDE EXPORT PROTEIN GFCE-RELATED"/>
    <property type="match status" value="1"/>
</dbReference>
<dbReference type="Gene3D" id="3.10.560.10">
    <property type="entry name" value="Outer membrane lipoprotein wza domain like"/>
    <property type="match status" value="1"/>
</dbReference>
<dbReference type="AlphaFoldDB" id="A0A3A4NY01"/>
<comment type="caution">
    <text evidence="5">The sequence shown here is derived from an EMBL/GenBank/DDBJ whole genome shotgun (WGS) entry which is preliminary data.</text>
</comment>
<proteinExistence type="predicted"/>
<evidence type="ECO:0000259" key="3">
    <source>
        <dbReference type="Pfam" id="PF02563"/>
    </source>
</evidence>
<evidence type="ECO:0000256" key="2">
    <source>
        <dbReference type="SAM" id="SignalP"/>
    </source>
</evidence>
<sequence length="234" mass="25768">MRKKYLVLLLVCLVPVSCQSAPPGATVGEFPVAPMAVYHLEAPDMIEIAVLPQEELNRIVIIRPDGKISLPLIGDVHVEGLTPMELSERLTTDFSKYVRNPVVSVIVTGFNSKKIYVIGEVFRQGAYPYTGETTVFEAVEEAGSFTRRASLGRVILVRGDLQNPLVIDVNMSDVVRKGIQVKDLHVQPGDIVYVPPNGFAKTGYAIEQVLFPFTPILGVGRDIGYFRELQEIGD</sequence>
<organism evidence="5 6">
    <name type="scientific">Abyssobacteria bacterium (strain SURF_5)</name>
    <dbReference type="NCBI Taxonomy" id="2093360"/>
    <lineage>
        <taxon>Bacteria</taxon>
        <taxon>Pseudomonadati</taxon>
        <taxon>Candidatus Hydrogenedentota</taxon>
        <taxon>Candidatus Abyssobacteria</taxon>
    </lineage>
</organism>
<gene>
    <name evidence="5" type="ORF">C4520_10940</name>
</gene>
<evidence type="ECO:0000259" key="4">
    <source>
        <dbReference type="Pfam" id="PF10531"/>
    </source>
</evidence>
<evidence type="ECO:0000313" key="6">
    <source>
        <dbReference type="Proteomes" id="UP000265882"/>
    </source>
</evidence>
<evidence type="ECO:0000313" key="5">
    <source>
        <dbReference type="EMBL" id="RJP20664.1"/>
    </source>
</evidence>
<dbReference type="Pfam" id="PF02563">
    <property type="entry name" value="Poly_export"/>
    <property type="match status" value="1"/>
</dbReference>
<feature type="domain" description="Polysaccharide export protein N-terminal" evidence="3">
    <location>
        <begin position="35"/>
        <end position="108"/>
    </location>
</feature>
<dbReference type="InterPro" id="IPR049712">
    <property type="entry name" value="Poly_export"/>
</dbReference>
<feature type="domain" description="Soluble ligand binding" evidence="4">
    <location>
        <begin position="114"/>
        <end position="159"/>
    </location>
</feature>